<feature type="region of interest" description="Disordered" evidence="1">
    <location>
        <begin position="1"/>
        <end position="29"/>
    </location>
</feature>
<dbReference type="InterPro" id="IPR034583">
    <property type="entry name" value="EMF1"/>
</dbReference>
<evidence type="ECO:0000313" key="3">
    <source>
        <dbReference type="Proteomes" id="UP001318860"/>
    </source>
</evidence>
<proteinExistence type="predicted"/>
<organism evidence="2 3">
    <name type="scientific">Rehmannia glutinosa</name>
    <name type="common">Chinese foxglove</name>
    <dbReference type="NCBI Taxonomy" id="99300"/>
    <lineage>
        <taxon>Eukaryota</taxon>
        <taxon>Viridiplantae</taxon>
        <taxon>Streptophyta</taxon>
        <taxon>Embryophyta</taxon>
        <taxon>Tracheophyta</taxon>
        <taxon>Spermatophyta</taxon>
        <taxon>Magnoliopsida</taxon>
        <taxon>eudicotyledons</taxon>
        <taxon>Gunneridae</taxon>
        <taxon>Pentapetalae</taxon>
        <taxon>asterids</taxon>
        <taxon>lamiids</taxon>
        <taxon>Lamiales</taxon>
        <taxon>Orobanchaceae</taxon>
        <taxon>Rehmannieae</taxon>
        <taxon>Rehmannia</taxon>
    </lineage>
</organism>
<gene>
    <name evidence="2" type="ORF">DH2020_036553</name>
</gene>
<dbReference type="PANTHER" id="PTHR35504">
    <property type="entry name" value="PROTEIN EMBRYONIC FLOWER 1"/>
    <property type="match status" value="1"/>
</dbReference>
<feature type="compositionally biased region" description="Polar residues" evidence="1">
    <location>
        <begin position="309"/>
        <end position="323"/>
    </location>
</feature>
<feature type="region of interest" description="Disordered" evidence="1">
    <location>
        <begin position="232"/>
        <end position="252"/>
    </location>
</feature>
<dbReference type="PANTHER" id="PTHR35504:SF1">
    <property type="entry name" value="PROTEIN EMBRYONIC FLOWER 1"/>
    <property type="match status" value="1"/>
</dbReference>
<feature type="compositionally biased region" description="Polar residues" evidence="1">
    <location>
        <begin position="720"/>
        <end position="729"/>
    </location>
</feature>
<keyword evidence="3" id="KW-1185">Reference proteome</keyword>
<feature type="compositionally biased region" description="Polar residues" evidence="1">
    <location>
        <begin position="388"/>
        <end position="403"/>
    </location>
</feature>
<feature type="region of interest" description="Disordered" evidence="1">
    <location>
        <begin position="670"/>
        <end position="690"/>
    </location>
</feature>
<accession>A0ABR0V6K9</accession>
<evidence type="ECO:0000313" key="2">
    <source>
        <dbReference type="EMBL" id="KAK6129687.1"/>
    </source>
</evidence>
<feature type="compositionally biased region" description="Basic and acidic residues" evidence="1">
    <location>
        <begin position="442"/>
        <end position="452"/>
    </location>
</feature>
<sequence>MRKKDRKMCLPFASKDGSDNDDDKDLPPLSVPKFRWWQCPNCVPDIADERSTLGMLLTDRSDAAGTSSYQNVGGEKVGLLTYNVQNIDASDMVVRAVENPYTGIDEPENASSGSDDIAFCALPHKRKPKLRSLADIMEEEKNLSSEHPRMRSSSSSGMPITSTEMEVDLDPQSQLNVSVDIPKGTRSPQRKRKIAVEEDRGPLEITSSIGTAKRLKNSTPDTENTFRRVEISDSETETERLSAKTQPIKPRKHKALDINRKARQTHIDYRTATMREMPMLNTVHSENLLKYGVGAETSFGNREMGSYFKSSLSGQQTDSISDVSKSKRPEVEGDYSPFMPPSKSRLGDCNIQEKVALDLSLNSYMGAERNSGNRVSLGQHRGIPDLNESFTEKTSATEEQQLPTLPEKRSLTLHKNLDMSASSSKETTREGKRKLGFSEQQDDNRAFERGGASDDIPMEIVELLAKNQRERALDNSRKHLVPKGINNSITGSPSVYAETIPFPYTNTRSGPSGKNIGVGQGTTLNFPSSQFRFYSPLPPSQQRITHCSGPNPILPGPRPSEGSDLLWPPRRKNVPFHRPIQPNGLEDQRYKGKNVSYTKVDGKKAVSDESLVKDGKIGTSRKSVGSIDAYSNDTIPAMQLLSLMDRGIVSGTSLKVGPSSFLDKPFSPCNHHPRLNRNENQNDPFVGSSFFGQSSHTKDFPTLLNGVRYSSESSKKSYSQGQMPTQKGNSKAIHLAGPSNLAIQPPRSDPALEICTLNRNPADFSIPDARNEFTISAKDLKPRKRRSLKERSRPVNVEEGQNRLRGKRTHHEKRTQENSRSGGFVRAYEHLVVLPVFFEI</sequence>
<evidence type="ECO:0000256" key="1">
    <source>
        <dbReference type="SAM" id="MobiDB-lite"/>
    </source>
</evidence>
<dbReference type="EMBL" id="JABTTQ020001619">
    <property type="protein sequence ID" value="KAK6129687.1"/>
    <property type="molecule type" value="Genomic_DNA"/>
</dbReference>
<comment type="caution">
    <text evidence="2">The sequence shown here is derived from an EMBL/GenBank/DDBJ whole genome shotgun (WGS) entry which is preliminary data.</text>
</comment>
<feature type="region of interest" description="Disordered" evidence="1">
    <location>
        <begin position="309"/>
        <end position="346"/>
    </location>
</feature>
<name>A0ABR0V6K9_REHGL</name>
<feature type="region of interest" description="Disordered" evidence="1">
    <location>
        <begin position="711"/>
        <end position="731"/>
    </location>
</feature>
<feature type="region of interest" description="Disordered" evidence="1">
    <location>
        <begin position="368"/>
        <end position="453"/>
    </location>
</feature>
<feature type="compositionally biased region" description="Basic and acidic residues" evidence="1">
    <location>
        <begin position="232"/>
        <end position="242"/>
    </location>
</feature>
<dbReference type="Proteomes" id="UP001318860">
    <property type="component" value="Unassembled WGS sequence"/>
</dbReference>
<feature type="compositionally biased region" description="Basic residues" evidence="1">
    <location>
        <begin position="804"/>
        <end position="813"/>
    </location>
</feature>
<protein>
    <submittedName>
        <fullName evidence="2">Uncharacterized protein</fullName>
    </submittedName>
</protein>
<reference evidence="2 3" key="1">
    <citation type="journal article" date="2021" name="Comput. Struct. Biotechnol. J.">
        <title>De novo genome assembly of the potent medicinal plant Rehmannia glutinosa using nanopore technology.</title>
        <authorList>
            <person name="Ma L."/>
            <person name="Dong C."/>
            <person name="Song C."/>
            <person name="Wang X."/>
            <person name="Zheng X."/>
            <person name="Niu Y."/>
            <person name="Chen S."/>
            <person name="Feng W."/>
        </authorList>
    </citation>
    <scope>NUCLEOTIDE SEQUENCE [LARGE SCALE GENOMIC DNA]</scope>
    <source>
        <strain evidence="2">DH-2019</strain>
    </source>
</reference>
<feature type="region of interest" description="Disordered" evidence="1">
    <location>
        <begin position="783"/>
        <end position="821"/>
    </location>
</feature>